<keyword evidence="5 7" id="KW-0472">Membrane</keyword>
<protein>
    <recommendedName>
        <fullName evidence="6">Transporter</fullName>
    </recommendedName>
</protein>
<feature type="transmembrane region" description="Helical" evidence="7">
    <location>
        <begin position="254"/>
        <end position="278"/>
    </location>
</feature>
<dbReference type="InterPro" id="IPR000175">
    <property type="entry name" value="Na/ntran_symport"/>
</dbReference>
<evidence type="ECO:0000256" key="3">
    <source>
        <dbReference type="ARBA" id="ARBA00022692"/>
    </source>
</evidence>
<dbReference type="Proteomes" id="UP000532440">
    <property type="component" value="Unassembled WGS sequence"/>
</dbReference>
<dbReference type="CDD" id="cd10336">
    <property type="entry name" value="SLC6sbd_Tyt1-Like"/>
    <property type="match status" value="1"/>
</dbReference>
<evidence type="ECO:0000256" key="1">
    <source>
        <dbReference type="ARBA" id="ARBA00004141"/>
    </source>
</evidence>
<proteinExistence type="inferred from homology"/>
<feature type="transmembrane region" description="Helical" evidence="7">
    <location>
        <begin position="149"/>
        <end position="168"/>
    </location>
</feature>
<evidence type="ECO:0000256" key="7">
    <source>
        <dbReference type="SAM" id="Phobius"/>
    </source>
</evidence>
<keyword evidence="6" id="KW-0769">Symport</keyword>
<feature type="transmembrane region" description="Helical" evidence="7">
    <location>
        <begin position="311"/>
        <end position="336"/>
    </location>
</feature>
<evidence type="ECO:0000256" key="2">
    <source>
        <dbReference type="ARBA" id="ARBA00022448"/>
    </source>
</evidence>
<dbReference type="PANTHER" id="PTHR42948">
    <property type="entry name" value="TRANSPORTER"/>
    <property type="match status" value="1"/>
</dbReference>
<sequence>MSAPTEAWSGRIGFILATVGSAVGIGSIWKFPYEVGANGGGVFLLFYLAGLALVVVPLMLAEFALGRAGRGDAVSSIAALAREAGSARCWAWAGGLGVLTGFLILSFYSVIGGWTIGYAADTFARGLPGTDPQAVRERFGAFLASPWRLAGWHALFMGLTAFIVARGVSRGIETAVKVLMPLLVVLMVLLAGYAAVEGDLRATLSFMLRIDPAFLTAATALDALGLGFFSIGVGLGLMITYAAYSGARISLREVAFASVIADTLISFLAGFAVFPIVFAHGLDPASGPGLVFVTLPLAFARMPFGALAAQAFFVLLFVAALASAISLLELVVAWLVRATGWSRARSAALAGAACFVAGLASVLSFNAWSGWHPLAGVAGFETATFFDLLDWVTSNLMLPVGGLAIALFAGWAAPAGLMARTLGMGASGAGALRFVLRWVAPFGIAAVALATLLAGR</sequence>
<dbReference type="AlphaFoldDB" id="A0A7W8HI18"/>
<feature type="transmembrane region" description="Helical" evidence="7">
    <location>
        <begin position="89"/>
        <end position="111"/>
    </location>
</feature>
<keyword evidence="2 6" id="KW-0813">Transport</keyword>
<dbReference type="InterPro" id="IPR037272">
    <property type="entry name" value="SNS_sf"/>
</dbReference>
<dbReference type="Pfam" id="PF00209">
    <property type="entry name" value="SNF"/>
    <property type="match status" value="2"/>
</dbReference>
<gene>
    <name evidence="8" type="ORF">HNQ70_002453</name>
</gene>
<comment type="caution">
    <text evidence="8">The sequence shown here is derived from an EMBL/GenBank/DDBJ whole genome shotgun (WGS) entry which is preliminary data.</text>
</comment>
<evidence type="ECO:0000256" key="4">
    <source>
        <dbReference type="ARBA" id="ARBA00022989"/>
    </source>
</evidence>
<keyword evidence="4 7" id="KW-1133">Transmembrane helix</keyword>
<name>A0A7W8HI18_9BURK</name>
<comment type="similarity">
    <text evidence="6">Belongs to the sodium:neurotransmitter symporter (SNF) (TC 2.A.22) family.</text>
</comment>
<feature type="transmembrane region" description="Helical" evidence="7">
    <location>
        <begin position="175"/>
        <end position="196"/>
    </location>
</feature>
<feature type="transmembrane region" description="Helical" evidence="7">
    <location>
        <begin position="41"/>
        <end position="61"/>
    </location>
</feature>
<dbReference type="GO" id="GO:0015293">
    <property type="term" value="F:symporter activity"/>
    <property type="evidence" value="ECO:0007669"/>
    <property type="project" value="UniProtKB-KW"/>
</dbReference>
<feature type="transmembrane region" description="Helical" evidence="7">
    <location>
        <begin position="391"/>
        <end position="413"/>
    </location>
</feature>
<dbReference type="RefSeq" id="WP_183967857.1">
    <property type="nucleotide sequence ID" value="NZ_BAABEW010000025.1"/>
</dbReference>
<reference evidence="8 9" key="1">
    <citation type="submission" date="2020-08" db="EMBL/GenBank/DDBJ databases">
        <title>Genomic Encyclopedia of Type Strains, Phase IV (KMG-IV): sequencing the most valuable type-strain genomes for metagenomic binning, comparative biology and taxonomic classification.</title>
        <authorList>
            <person name="Goeker M."/>
        </authorList>
    </citation>
    <scope>NUCLEOTIDE SEQUENCE [LARGE SCALE GENOMIC DNA]</scope>
    <source>
        <strain evidence="8 9">DSM 29781</strain>
    </source>
</reference>
<feature type="transmembrane region" description="Helical" evidence="7">
    <location>
        <begin position="12"/>
        <end position="29"/>
    </location>
</feature>
<feature type="transmembrane region" description="Helical" evidence="7">
    <location>
        <begin position="216"/>
        <end position="242"/>
    </location>
</feature>
<accession>A0A7W8HI18</accession>
<dbReference type="PRINTS" id="PR00176">
    <property type="entry name" value="NANEUSMPORT"/>
</dbReference>
<dbReference type="SUPFAM" id="SSF161070">
    <property type="entry name" value="SNF-like"/>
    <property type="match status" value="1"/>
</dbReference>
<feature type="transmembrane region" description="Helical" evidence="7">
    <location>
        <begin position="348"/>
        <end position="371"/>
    </location>
</feature>
<dbReference type="PROSITE" id="PS00610">
    <property type="entry name" value="NA_NEUROTRAN_SYMP_1"/>
    <property type="match status" value="1"/>
</dbReference>
<dbReference type="EMBL" id="JACHGB010000004">
    <property type="protein sequence ID" value="MBB5272439.1"/>
    <property type="molecule type" value="Genomic_DNA"/>
</dbReference>
<evidence type="ECO:0000256" key="6">
    <source>
        <dbReference type="RuleBase" id="RU003732"/>
    </source>
</evidence>
<evidence type="ECO:0000313" key="8">
    <source>
        <dbReference type="EMBL" id="MBB5272439.1"/>
    </source>
</evidence>
<comment type="subcellular location">
    <subcellularLocation>
        <location evidence="1">Membrane</location>
        <topology evidence="1">Multi-pass membrane protein</topology>
    </subcellularLocation>
</comment>
<dbReference type="PROSITE" id="PS50267">
    <property type="entry name" value="NA_NEUROTRAN_SYMP_3"/>
    <property type="match status" value="1"/>
</dbReference>
<dbReference type="PANTHER" id="PTHR42948:SF1">
    <property type="entry name" value="TRANSPORTER"/>
    <property type="match status" value="1"/>
</dbReference>
<dbReference type="GO" id="GO:0016020">
    <property type="term" value="C:membrane"/>
    <property type="evidence" value="ECO:0007669"/>
    <property type="project" value="UniProtKB-SubCell"/>
</dbReference>
<dbReference type="InterPro" id="IPR047218">
    <property type="entry name" value="YocR/YhdH-like"/>
</dbReference>
<evidence type="ECO:0000313" key="9">
    <source>
        <dbReference type="Proteomes" id="UP000532440"/>
    </source>
</evidence>
<organism evidence="8 9">
    <name type="scientific">Quisquiliibacterium transsilvanicum</name>
    <dbReference type="NCBI Taxonomy" id="1549638"/>
    <lineage>
        <taxon>Bacteria</taxon>
        <taxon>Pseudomonadati</taxon>
        <taxon>Pseudomonadota</taxon>
        <taxon>Betaproteobacteria</taxon>
        <taxon>Burkholderiales</taxon>
        <taxon>Burkholderiaceae</taxon>
        <taxon>Quisquiliibacterium</taxon>
    </lineage>
</organism>
<feature type="transmembrane region" description="Helical" evidence="7">
    <location>
        <begin position="434"/>
        <end position="454"/>
    </location>
</feature>
<keyword evidence="9" id="KW-1185">Reference proteome</keyword>
<evidence type="ECO:0000256" key="5">
    <source>
        <dbReference type="ARBA" id="ARBA00023136"/>
    </source>
</evidence>
<keyword evidence="3 6" id="KW-0812">Transmembrane</keyword>
<dbReference type="NCBIfam" id="NF037979">
    <property type="entry name" value="Na_transp"/>
    <property type="match status" value="1"/>
</dbReference>